<keyword evidence="1" id="KW-1133">Transmembrane helix</keyword>
<feature type="transmembrane region" description="Helical" evidence="1">
    <location>
        <begin position="6"/>
        <end position="29"/>
    </location>
</feature>
<dbReference type="GeneID" id="37505003"/>
<keyword evidence="1" id="KW-0472">Membrane</keyword>
<sequence>MPQMAPMLWPLISLITFISLMIITSHIYFMNNVKMALNQPIKPKFKMLKW</sequence>
<reference evidence="2" key="1">
    <citation type="submission" date="2018-02" db="EMBL/GenBank/DDBJ databases">
        <title>Resolving the psyllid tree of life: Phylogenomic analysis of the superfamily Psylloidea (Hemiptera).</title>
        <authorList>
            <person name="Percy D.M."/>
            <person name="Sveinsson S."/>
            <person name="Lemmon A.R."/>
            <person name="Lemmon E.M."/>
            <person name="Ouvrard D."/>
            <person name="Burckhardt D."/>
        </authorList>
    </citation>
    <scope>NUCLEOTIDE SEQUENCE</scope>
    <source>
        <strain evidence="2">DP2.idba.167_circ</strain>
    </source>
</reference>
<evidence type="ECO:0000256" key="1">
    <source>
        <dbReference type="SAM" id="Phobius"/>
    </source>
</evidence>
<evidence type="ECO:0000313" key="2">
    <source>
        <dbReference type="EMBL" id="AWU48886.1"/>
    </source>
</evidence>
<dbReference type="EMBL" id="MG989223">
    <property type="protein sequence ID" value="AWU48886.1"/>
    <property type="molecule type" value="Genomic_DNA"/>
</dbReference>
<dbReference type="AlphaFoldDB" id="A0A344A295"/>
<organism evidence="2">
    <name type="scientific">Melanastera paucipunctata</name>
    <dbReference type="NCBI Taxonomy" id="2218046"/>
    <lineage>
        <taxon>Eukaryota</taxon>
        <taxon>Metazoa</taxon>
        <taxon>Ecdysozoa</taxon>
        <taxon>Arthropoda</taxon>
        <taxon>Hexapoda</taxon>
        <taxon>Insecta</taxon>
        <taxon>Pterygota</taxon>
        <taxon>Neoptera</taxon>
        <taxon>Paraneoptera</taxon>
        <taxon>Hemiptera</taxon>
        <taxon>Sternorrhyncha</taxon>
        <taxon>Psylloidea</taxon>
        <taxon>Liviidae</taxon>
        <taxon>Melanastera</taxon>
    </lineage>
</organism>
<keyword evidence="2" id="KW-0496">Mitochondrion</keyword>
<protein>
    <submittedName>
        <fullName evidence="2">ATP synthase F0 subunit 8</fullName>
    </submittedName>
</protein>
<dbReference type="RefSeq" id="YP_009500704.1">
    <property type="nucleotide sequence ID" value="NC_038109.1"/>
</dbReference>
<name>A0A344A295_9HEMI</name>
<geneLocation type="mitochondrion" evidence="2"/>
<proteinExistence type="predicted"/>
<gene>
    <name evidence="2" type="primary">atp8</name>
</gene>
<keyword evidence="1" id="KW-0812">Transmembrane</keyword>
<accession>A0A344A295</accession>